<evidence type="ECO:0000313" key="1">
    <source>
        <dbReference type="EMBL" id="LAA40711.1"/>
    </source>
</evidence>
<reference evidence="1" key="1">
    <citation type="submission" date="2017-07" db="EMBL/GenBank/DDBJ databases">
        <authorList>
            <person name="Mikheyev A."/>
            <person name="Grau M."/>
        </authorList>
    </citation>
    <scope>NUCLEOTIDE SEQUENCE</scope>
    <source>
        <tissue evidence="1">Venom_gland</tissue>
    </source>
</reference>
<name>A0A2D4EZM7_MICCO</name>
<accession>A0A2D4EZM7</accession>
<protein>
    <submittedName>
        <fullName evidence="1">Uncharacterized protein</fullName>
    </submittedName>
</protein>
<reference evidence="1" key="2">
    <citation type="submission" date="2017-11" db="EMBL/GenBank/DDBJ databases">
        <title>Coralsnake Venomics: Analyses of Venom Gland Transcriptomes and Proteomes of Six Brazilian Taxa.</title>
        <authorList>
            <person name="Aird S.D."/>
            <person name="Jorge da Silva N."/>
            <person name="Qiu L."/>
            <person name="Villar-Briones A."/>
            <person name="Aparecida-Saddi V."/>
            <person name="Campos-Telles M.P."/>
            <person name="Grau M."/>
            <person name="Mikheyev A.S."/>
        </authorList>
    </citation>
    <scope>NUCLEOTIDE SEQUENCE</scope>
    <source>
        <tissue evidence="1">Venom_gland</tissue>
    </source>
</reference>
<dbReference type="AlphaFoldDB" id="A0A2D4EZM7"/>
<dbReference type="EMBL" id="IACJ01034225">
    <property type="protein sequence ID" value="LAA40711.1"/>
    <property type="molecule type" value="Transcribed_RNA"/>
</dbReference>
<organism evidence="1">
    <name type="scientific">Micrurus corallinus</name>
    <name type="common">Brazilian coral snake</name>
    <dbReference type="NCBI Taxonomy" id="54390"/>
    <lineage>
        <taxon>Eukaryota</taxon>
        <taxon>Metazoa</taxon>
        <taxon>Chordata</taxon>
        <taxon>Craniata</taxon>
        <taxon>Vertebrata</taxon>
        <taxon>Euteleostomi</taxon>
        <taxon>Lepidosauria</taxon>
        <taxon>Squamata</taxon>
        <taxon>Bifurcata</taxon>
        <taxon>Unidentata</taxon>
        <taxon>Episquamata</taxon>
        <taxon>Toxicofera</taxon>
        <taxon>Serpentes</taxon>
        <taxon>Colubroidea</taxon>
        <taxon>Elapidae</taxon>
        <taxon>Elapinae</taxon>
        <taxon>Micrurus</taxon>
    </lineage>
</organism>
<proteinExistence type="predicted"/>
<sequence length="144" mass="16148">MAPFLDVSWLHPISLNSRTNLQLSQHFPPPFSTEGFPLHSGLLLRKTGLPSPRPPLSLHCLECPATRCDLRGTRAGHRRVVRYLQLSGEFGSSSHKNASFRVWRWPPLPVTCCGVSEVQAHDRHHHQGQQQSFHLAIFSGACKV</sequence>